<gene>
    <name evidence="1" type="ORF">HA052_11135</name>
</gene>
<comment type="caution">
    <text evidence="1">The sequence shown here is derived from an EMBL/GenBank/DDBJ whole genome shotgun (WGS) entry which is preliminary data.</text>
</comment>
<name>A0ABX0L1R3_9NEIS</name>
<proteinExistence type="predicted"/>
<organism evidence="1 2">
    <name type="scientific">Chromobacterium fluminis</name>
    <dbReference type="NCBI Taxonomy" id="3044269"/>
    <lineage>
        <taxon>Bacteria</taxon>
        <taxon>Pseudomonadati</taxon>
        <taxon>Pseudomonadota</taxon>
        <taxon>Betaproteobacteria</taxon>
        <taxon>Neisseriales</taxon>
        <taxon>Chromobacteriaceae</taxon>
        <taxon>Chromobacterium</taxon>
    </lineage>
</organism>
<dbReference type="RefSeq" id="WP_166451928.1">
    <property type="nucleotide sequence ID" value="NZ_JAAOMA010000013.1"/>
</dbReference>
<dbReference type="EMBL" id="JAAOMA010000013">
    <property type="protein sequence ID" value="NHR05754.1"/>
    <property type="molecule type" value="Genomic_DNA"/>
</dbReference>
<sequence>MSRVISTRPASSLYTPDRLRDLLSDAETNAHSDWDRDFIETMHARLKQYGMGMHISSLQRHHLERIASSI</sequence>
<evidence type="ECO:0000313" key="2">
    <source>
        <dbReference type="Proteomes" id="UP001515641"/>
    </source>
</evidence>
<evidence type="ECO:0008006" key="3">
    <source>
        <dbReference type="Google" id="ProtNLM"/>
    </source>
</evidence>
<evidence type="ECO:0000313" key="1">
    <source>
        <dbReference type="EMBL" id="NHR05754.1"/>
    </source>
</evidence>
<keyword evidence="2" id="KW-1185">Reference proteome</keyword>
<protein>
    <recommendedName>
        <fullName evidence="3">Integrase</fullName>
    </recommendedName>
</protein>
<accession>A0ABX0L1R3</accession>
<dbReference type="Proteomes" id="UP001515641">
    <property type="component" value="Unassembled WGS sequence"/>
</dbReference>
<reference evidence="1 2" key="1">
    <citation type="submission" date="2020-03" db="EMBL/GenBank/DDBJ databases">
        <title>Draft genome sequence of environmentally isolated cultures.</title>
        <authorList>
            <person name="Wilson H.S."/>
            <person name="De Leon M.E."/>
        </authorList>
    </citation>
    <scope>NUCLEOTIDE SEQUENCE [LARGE SCALE GENOMIC DNA]</scope>
    <source>
        <strain evidence="1 2">HSC-31F16</strain>
    </source>
</reference>